<accession>A0A2S8FV97</accession>
<protein>
    <recommendedName>
        <fullName evidence="4">Sialidase</fullName>
    </recommendedName>
</protein>
<dbReference type="EMBL" id="PUHY01000006">
    <property type="protein sequence ID" value="PQO36105.1"/>
    <property type="molecule type" value="Genomic_DNA"/>
</dbReference>
<dbReference type="Proteomes" id="UP000238322">
    <property type="component" value="Unassembled WGS sequence"/>
</dbReference>
<dbReference type="Gene3D" id="2.120.10.10">
    <property type="match status" value="1"/>
</dbReference>
<dbReference type="OrthoDB" id="263988at2"/>
<evidence type="ECO:0000313" key="2">
    <source>
        <dbReference type="EMBL" id="PQO36105.1"/>
    </source>
</evidence>
<evidence type="ECO:0008006" key="4">
    <source>
        <dbReference type="Google" id="ProtNLM"/>
    </source>
</evidence>
<reference evidence="2 3" key="1">
    <citation type="submission" date="2018-02" db="EMBL/GenBank/DDBJ databases">
        <title>Comparative genomes isolates from brazilian mangrove.</title>
        <authorList>
            <person name="Araujo J.E."/>
            <person name="Taketani R.G."/>
            <person name="Silva M.C.P."/>
            <person name="Loureco M.V."/>
            <person name="Andreote F.D."/>
        </authorList>
    </citation>
    <scope>NUCLEOTIDE SEQUENCE [LARGE SCALE GENOMIC DNA]</scope>
    <source>
        <strain evidence="2 3">Hex-1 MGV</strain>
    </source>
</reference>
<feature type="chain" id="PRO_5015568122" description="Sialidase" evidence="1">
    <location>
        <begin position="22"/>
        <end position="393"/>
    </location>
</feature>
<dbReference type="AlphaFoldDB" id="A0A2S8FV97"/>
<evidence type="ECO:0000256" key="1">
    <source>
        <dbReference type="SAM" id="SignalP"/>
    </source>
</evidence>
<name>A0A2S8FV97_9BACT</name>
<dbReference type="SUPFAM" id="SSF50939">
    <property type="entry name" value="Sialidases"/>
    <property type="match status" value="1"/>
</dbReference>
<evidence type="ECO:0000313" key="3">
    <source>
        <dbReference type="Proteomes" id="UP000238322"/>
    </source>
</evidence>
<organism evidence="2 3">
    <name type="scientific">Blastopirellula marina</name>
    <dbReference type="NCBI Taxonomy" id="124"/>
    <lineage>
        <taxon>Bacteria</taxon>
        <taxon>Pseudomonadati</taxon>
        <taxon>Planctomycetota</taxon>
        <taxon>Planctomycetia</taxon>
        <taxon>Pirellulales</taxon>
        <taxon>Pirellulaceae</taxon>
        <taxon>Blastopirellula</taxon>
    </lineage>
</organism>
<feature type="signal peptide" evidence="1">
    <location>
        <begin position="1"/>
        <end position="21"/>
    </location>
</feature>
<keyword evidence="1" id="KW-0732">Signal</keyword>
<dbReference type="InterPro" id="IPR036278">
    <property type="entry name" value="Sialidase_sf"/>
</dbReference>
<gene>
    <name evidence="2" type="ORF">C5Y83_09295</name>
</gene>
<proteinExistence type="predicted"/>
<sequence length="393" mass="44224">MRWQSFWVGLLLVGLASLATAADPEFSVTIEHHFPCPSDAFWFQARATAIPQAGDENPSILLTMQPHGMKGTHNYAGIVSATSPDLGRTWDGPKSHDELEVRTPDQKDLASYLVVPVDATPQYHPQTGKVLLIGATFYVDPLTQKDIPGGQSDIFYAVYDPEDNAWSDWRTVAFPESFRWPYKRSGCAQWVVQPNGELLLPFYFGEHNNSIHYAAVARCKFDGTTLKYVEHGSQHKLDFGRGMSEPSLAKFEDTYYLTMRNDKAAYVSTSDDGLHFSEAEKWRFDDGQELGSYNTQQHFLARPGGLYLAYTRRGADNDDVMRHRAPIFLAKIDPTTHRILRQTEQIVVPKEGSAAMGNFGVCDITPQESWIVVAKRTTTPGEKNVIVSRIRWE</sequence>
<dbReference type="CDD" id="cd15482">
    <property type="entry name" value="Sialidase_non-viral"/>
    <property type="match status" value="1"/>
</dbReference>
<comment type="caution">
    <text evidence="2">The sequence shown here is derived from an EMBL/GenBank/DDBJ whole genome shotgun (WGS) entry which is preliminary data.</text>
</comment>
<dbReference type="RefSeq" id="WP_105329394.1">
    <property type="nucleotide sequence ID" value="NZ_PUHY01000006.1"/>
</dbReference>